<dbReference type="InterPro" id="IPR000524">
    <property type="entry name" value="Tscrpt_reg_HTH_GntR"/>
</dbReference>
<dbReference type="RefSeq" id="WP_235705269.1">
    <property type="nucleotide sequence ID" value="NZ_JAKGBZ010000035.1"/>
</dbReference>
<keyword evidence="3" id="KW-0804">Transcription</keyword>
<dbReference type="Gene3D" id="1.20.120.530">
    <property type="entry name" value="GntR ligand-binding domain-like"/>
    <property type="match status" value="1"/>
</dbReference>
<dbReference type="SMART" id="SM00895">
    <property type="entry name" value="FCD"/>
    <property type="match status" value="1"/>
</dbReference>
<dbReference type="Pfam" id="PF00392">
    <property type="entry name" value="GntR"/>
    <property type="match status" value="1"/>
</dbReference>
<dbReference type="SUPFAM" id="SSF48008">
    <property type="entry name" value="GntR ligand-binding domain-like"/>
    <property type="match status" value="1"/>
</dbReference>
<dbReference type="InterPro" id="IPR036390">
    <property type="entry name" value="WH_DNA-bd_sf"/>
</dbReference>
<dbReference type="PANTHER" id="PTHR43537:SF53">
    <property type="entry name" value="HTH-TYPE TRANSCRIPTIONAL REPRESSOR NANR"/>
    <property type="match status" value="1"/>
</dbReference>
<evidence type="ECO:0000256" key="2">
    <source>
        <dbReference type="ARBA" id="ARBA00023125"/>
    </source>
</evidence>
<protein>
    <submittedName>
        <fullName evidence="5">GntR family transcriptional regulator</fullName>
    </submittedName>
</protein>
<feature type="domain" description="HTH gntR-type" evidence="4">
    <location>
        <begin position="24"/>
        <end position="91"/>
    </location>
</feature>
<dbReference type="SUPFAM" id="SSF46785">
    <property type="entry name" value="Winged helix' DNA-binding domain"/>
    <property type="match status" value="1"/>
</dbReference>
<dbReference type="EMBL" id="JAKGBZ010000035">
    <property type="protein sequence ID" value="MCF3947974.1"/>
    <property type="molecule type" value="Genomic_DNA"/>
</dbReference>
<keyword evidence="1" id="KW-0805">Transcription regulation</keyword>
<evidence type="ECO:0000256" key="1">
    <source>
        <dbReference type="ARBA" id="ARBA00023015"/>
    </source>
</evidence>
<comment type="caution">
    <text evidence="5">The sequence shown here is derived from an EMBL/GenBank/DDBJ whole genome shotgun (WGS) entry which is preliminary data.</text>
</comment>
<evidence type="ECO:0000256" key="3">
    <source>
        <dbReference type="ARBA" id="ARBA00023163"/>
    </source>
</evidence>
<evidence type="ECO:0000313" key="5">
    <source>
        <dbReference type="EMBL" id="MCF3947974.1"/>
    </source>
</evidence>
<dbReference type="InterPro" id="IPR036388">
    <property type="entry name" value="WH-like_DNA-bd_sf"/>
</dbReference>
<dbReference type="Gene3D" id="1.10.10.10">
    <property type="entry name" value="Winged helix-like DNA-binding domain superfamily/Winged helix DNA-binding domain"/>
    <property type="match status" value="1"/>
</dbReference>
<sequence length="243" mass="26470">MATRMISSSFISAVGEASLQKSGPQAEERVVNTVLEAILSNRVVPGERLIERELANTSGAGRMAIRNGLLRLAAAGLVEIHPNRGASIVRTSPDEMRQIFETRILIEEAALRGLPARLNDSGHEILEGILREESSAYEDGRIEDARHASRRFHIAIAELAGNTILAKLQRDLIHCQPLLASSRSGRASRFSGVSAHVETYAALVRGDGEEAARVNTALLKALQREMALDRHEEDSAERPEAPD</sequence>
<dbReference type="Pfam" id="PF07729">
    <property type="entry name" value="FCD"/>
    <property type="match status" value="1"/>
</dbReference>
<keyword evidence="2" id="KW-0238">DNA-binding</keyword>
<dbReference type="InterPro" id="IPR011711">
    <property type="entry name" value="GntR_C"/>
</dbReference>
<dbReference type="InterPro" id="IPR008920">
    <property type="entry name" value="TF_FadR/GntR_C"/>
</dbReference>
<keyword evidence="6" id="KW-1185">Reference proteome</keyword>
<reference evidence="5 6" key="1">
    <citation type="submission" date="2022-01" db="EMBL/GenBank/DDBJ databases">
        <authorList>
            <person name="Won M."/>
            <person name="Kim S.-J."/>
            <person name="Kwon S.-W."/>
        </authorList>
    </citation>
    <scope>NUCLEOTIDE SEQUENCE [LARGE SCALE GENOMIC DNA]</scope>
    <source>
        <strain evidence="5 6">KCTC 23505</strain>
    </source>
</reference>
<evidence type="ECO:0000259" key="4">
    <source>
        <dbReference type="PROSITE" id="PS50949"/>
    </source>
</evidence>
<dbReference type="PANTHER" id="PTHR43537">
    <property type="entry name" value="TRANSCRIPTIONAL REGULATOR, GNTR FAMILY"/>
    <property type="match status" value="1"/>
</dbReference>
<evidence type="ECO:0000313" key="6">
    <source>
        <dbReference type="Proteomes" id="UP001521209"/>
    </source>
</evidence>
<dbReference type="SMART" id="SM00345">
    <property type="entry name" value="HTH_GNTR"/>
    <property type="match status" value="1"/>
</dbReference>
<name>A0ABS9DYY4_9PROT</name>
<organism evidence="5 6">
    <name type="scientific">Acidiphilium iwatense</name>
    <dbReference type="NCBI Taxonomy" id="768198"/>
    <lineage>
        <taxon>Bacteria</taxon>
        <taxon>Pseudomonadati</taxon>
        <taxon>Pseudomonadota</taxon>
        <taxon>Alphaproteobacteria</taxon>
        <taxon>Acetobacterales</taxon>
        <taxon>Acidocellaceae</taxon>
        <taxon>Acidiphilium</taxon>
    </lineage>
</organism>
<accession>A0ABS9DYY4</accession>
<dbReference type="PROSITE" id="PS50949">
    <property type="entry name" value="HTH_GNTR"/>
    <property type="match status" value="1"/>
</dbReference>
<dbReference type="Proteomes" id="UP001521209">
    <property type="component" value="Unassembled WGS sequence"/>
</dbReference>
<gene>
    <name evidence="5" type="ORF">L2A60_14940</name>
</gene>
<proteinExistence type="predicted"/>